<dbReference type="Proteomes" id="UP000827986">
    <property type="component" value="Unassembled WGS sequence"/>
</dbReference>
<evidence type="ECO:0000313" key="2">
    <source>
        <dbReference type="Proteomes" id="UP000827986"/>
    </source>
</evidence>
<protein>
    <submittedName>
        <fullName evidence="1">Uncharacterized protein</fullName>
    </submittedName>
</protein>
<organism evidence="1 2">
    <name type="scientific">Mauremys mutica</name>
    <name type="common">yellowpond turtle</name>
    <dbReference type="NCBI Taxonomy" id="74926"/>
    <lineage>
        <taxon>Eukaryota</taxon>
        <taxon>Metazoa</taxon>
        <taxon>Chordata</taxon>
        <taxon>Craniata</taxon>
        <taxon>Vertebrata</taxon>
        <taxon>Euteleostomi</taxon>
        <taxon>Archelosauria</taxon>
        <taxon>Testudinata</taxon>
        <taxon>Testudines</taxon>
        <taxon>Cryptodira</taxon>
        <taxon>Durocryptodira</taxon>
        <taxon>Testudinoidea</taxon>
        <taxon>Geoemydidae</taxon>
        <taxon>Geoemydinae</taxon>
        <taxon>Mauremys</taxon>
    </lineage>
</organism>
<accession>A0A9D3XQT2</accession>
<reference evidence="1" key="1">
    <citation type="submission" date="2021-09" db="EMBL/GenBank/DDBJ databases">
        <title>The genome of Mauremys mutica provides insights into the evolution of semi-aquatic lifestyle.</title>
        <authorList>
            <person name="Gong S."/>
            <person name="Gao Y."/>
        </authorList>
    </citation>
    <scope>NUCLEOTIDE SEQUENCE</scope>
    <source>
        <strain evidence="1">MM-2020</strain>
        <tissue evidence="1">Muscle</tissue>
    </source>
</reference>
<sequence length="141" mass="15071">MKLNHPCGENIISQNSFYSGTFATFVPISLGGGGAQLEIPPSLCCGHAPELHLCAEALCGLQRLGLGGGLNKRNVALHGSAPCPAPRFPCGNLSRRLQNWELFYLPPANPRLMLSLEGKSKEKLAEISSPQHRAEGPTSRV</sequence>
<gene>
    <name evidence="1" type="ORF">KIL84_014136</name>
</gene>
<comment type="caution">
    <text evidence="1">The sequence shown here is derived from an EMBL/GenBank/DDBJ whole genome shotgun (WGS) entry which is preliminary data.</text>
</comment>
<keyword evidence="2" id="KW-1185">Reference proteome</keyword>
<name>A0A9D3XQT2_9SAUR</name>
<proteinExistence type="predicted"/>
<evidence type="ECO:0000313" key="1">
    <source>
        <dbReference type="EMBL" id="KAH1183520.1"/>
    </source>
</evidence>
<dbReference type="AlphaFoldDB" id="A0A9D3XQT2"/>
<dbReference type="EMBL" id="JAHDVG010000465">
    <property type="protein sequence ID" value="KAH1183520.1"/>
    <property type="molecule type" value="Genomic_DNA"/>
</dbReference>